<comment type="caution">
    <text evidence="6">The sequence shown here is derived from an EMBL/GenBank/DDBJ whole genome shotgun (WGS) entry which is preliminary data.</text>
</comment>
<sequence length="284" mass="31927">MCDACEKYGKNGEYWYFNAENYARRIYKWRKPETEATGIGGVEGAEGGDAAFAVGPMGSMHAHTIDMKVLDPEKYEQGVDKIGANWHGLAQIVTLEEVQKIMDLCWPITAMTCACRRVGRAVPDEENFSCMGMGPGMYKWERWPQIYHGGVHFLTPDEAKEFLAGINKKGWVHIVETHGTPYTGGICNCEYPLCAQMRARLEHDVWYSMKKGHYVAVTDEDACTGCRKCVERCHFNAINILTGTRKASVDGFSCFGCGNCRSVCPVDCITMEERQKFPALKNLW</sequence>
<dbReference type="GO" id="GO:0046872">
    <property type="term" value="F:metal ion binding"/>
    <property type="evidence" value="ECO:0007669"/>
    <property type="project" value="UniProtKB-KW"/>
</dbReference>
<evidence type="ECO:0000256" key="1">
    <source>
        <dbReference type="ARBA" id="ARBA00022485"/>
    </source>
</evidence>
<evidence type="ECO:0000256" key="3">
    <source>
        <dbReference type="ARBA" id="ARBA00023004"/>
    </source>
</evidence>
<protein>
    <submittedName>
        <fullName evidence="6">4Fe-4S binding protein</fullName>
    </submittedName>
</protein>
<evidence type="ECO:0000256" key="4">
    <source>
        <dbReference type="ARBA" id="ARBA00023014"/>
    </source>
</evidence>
<dbReference type="PANTHER" id="PTHR24960:SF79">
    <property type="entry name" value="PHOTOSYSTEM I IRON-SULFUR CENTER"/>
    <property type="match status" value="1"/>
</dbReference>
<dbReference type="PANTHER" id="PTHR24960">
    <property type="entry name" value="PHOTOSYSTEM I IRON-SULFUR CENTER-RELATED"/>
    <property type="match status" value="1"/>
</dbReference>
<name>A0A933GP24_UNCTE</name>
<feature type="domain" description="4Fe-4S ferredoxin-type" evidence="5">
    <location>
        <begin position="214"/>
        <end position="243"/>
    </location>
</feature>
<dbReference type="PROSITE" id="PS51379">
    <property type="entry name" value="4FE4S_FER_2"/>
    <property type="match status" value="2"/>
</dbReference>
<dbReference type="Proteomes" id="UP000772181">
    <property type="component" value="Unassembled WGS sequence"/>
</dbReference>
<keyword evidence="2" id="KW-0479">Metal-binding</keyword>
<dbReference type="AlphaFoldDB" id="A0A933GP24"/>
<evidence type="ECO:0000313" key="7">
    <source>
        <dbReference type="Proteomes" id="UP000772181"/>
    </source>
</evidence>
<reference evidence="6" key="1">
    <citation type="submission" date="2020-07" db="EMBL/GenBank/DDBJ databases">
        <title>Huge and variable diversity of episymbiotic CPR bacteria and DPANN archaea in groundwater ecosystems.</title>
        <authorList>
            <person name="He C.Y."/>
            <person name="Keren R."/>
            <person name="Whittaker M."/>
            <person name="Farag I.F."/>
            <person name="Doudna J."/>
            <person name="Cate J.H.D."/>
            <person name="Banfield J.F."/>
        </authorList>
    </citation>
    <scope>NUCLEOTIDE SEQUENCE</scope>
    <source>
        <strain evidence="6">NC_groundwater_1482_Ag_S-0.65um_47_24</strain>
    </source>
</reference>
<dbReference type="InterPro" id="IPR017896">
    <property type="entry name" value="4Fe4S_Fe-S-bd"/>
</dbReference>
<accession>A0A933GP24</accession>
<dbReference type="GO" id="GO:0051539">
    <property type="term" value="F:4 iron, 4 sulfur cluster binding"/>
    <property type="evidence" value="ECO:0007669"/>
    <property type="project" value="UniProtKB-KW"/>
</dbReference>
<dbReference type="Pfam" id="PF14697">
    <property type="entry name" value="Fer4_21"/>
    <property type="match status" value="1"/>
</dbReference>
<evidence type="ECO:0000256" key="2">
    <source>
        <dbReference type="ARBA" id="ARBA00022723"/>
    </source>
</evidence>
<proteinExistence type="predicted"/>
<evidence type="ECO:0000259" key="5">
    <source>
        <dbReference type="PROSITE" id="PS51379"/>
    </source>
</evidence>
<dbReference type="InterPro" id="IPR050157">
    <property type="entry name" value="PSI_iron-sulfur_center"/>
</dbReference>
<dbReference type="PROSITE" id="PS00198">
    <property type="entry name" value="4FE4S_FER_1"/>
    <property type="match status" value="1"/>
</dbReference>
<dbReference type="Gene3D" id="3.30.70.20">
    <property type="match status" value="1"/>
</dbReference>
<gene>
    <name evidence="6" type="ORF">HY730_06745</name>
</gene>
<keyword evidence="1" id="KW-0004">4Fe-4S</keyword>
<dbReference type="SUPFAM" id="SSF54862">
    <property type="entry name" value="4Fe-4S ferredoxins"/>
    <property type="match status" value="1"/>
</dbReference>
<keyword evidence="3" id="KW-0408">Iron</keyword>
<feature type="domain" description="4Fe-4S ferredoxin-type" evidence="5">
    <location>
        <begin position="245"/>
        <end position="274"/>
    </location>
</feature>
<dbReference type="EMBL" id="JACQWF010000300">
    <property type="protein sequence ID" value="MBI4596060.1"/>
    <property type="molecule type" value="Genomic_DNA"/>
</dbReference>
<dbReference type="InterPro" id="IPR017900">
    <property type="entry name" value="4Fe4S_Fe_S_CS"/>
</dbReference>
<keyword evidence="4" id="KW-0411">Iron-sulfur</keyword>
<evidence type="ECO:0000313" key="6">
    <source>
        <dbReference type="EMBL" id="MBI4596060.1"/>
    </source>
</evidence>
<organism evidence="6 7">
    <name type="scientific">Tectimicrobiota bacterium</name>
    <dbReference type="NCBI Taxonomy" id="2528274"/>
    <lineage>
        <taxon>Bacteria</taxon>
        <taxon>Pseudomonadati</taxon>
        <taxon>Nitrospinota/Tectimicrobiota group</taxon>
        <taxon>Candidatus Tectimicrobiota</taxon>
    </lineage>
</organism>